<dbReference type="GO" id="GO:0004177">
    <property type="term" value="F:aminopeptidase activity"/>
    <property type="evidence" value="ECO:0007669"/>
    <property type="project" value="TreeGrafter"/>
</dbReference>
<evidence type="ECO:0000256" key="1">
    <source>
        <dbReference type="ARBA" id="ARBA00007068"/>
    </source>
</evidence>
<protein>
    <submittedName>
        <fullName evidence="2">P1 family peptidase</fullName>
    </submittedName>
</protein>
<dbReference type="InterPro" id="IPR005321">
    <property type="entry name" value="Peptidase_S58_DmpA"/>
</dbReference>
<dbReference type="Pfam" id="PF03576">
    <property type="entry name" value="Peptidase_S58"/>
    <property type="match status" value="1"/>
</dbReference>
<sequence length="351" mass="37149">MTQKVRELGIVIGTLPVGKKNCITDVQGVQVGHVTLDEKLDDVGAYACTGVTAILPHGGNLFQQKVTGASYVLNGFGKTTGLVQVNELGVIEAPIMLTNTFGVPAVTQGTLQYMLHTNQDIGLSTGTINLVVGECNDGYLNSIRACPVTPEHALQAIRNASENTAEEGAVGAGKGMICFGYKGGIGSASRIVTLEQDKISYTVGIIVLSNFGHSSEFIAEHYNLPNSNSNAAFSPTDGSIIIVLATDAPLSSRQLTRVIKRCGIGLGRTGSHFSHGSGDIVIGFTTAHHIAHHSSQHLETRIQLREDHPIMNQLFTAAAEATEEAILNSLSQAQTTTGRDGHVVEAYSFKK</sequence>
<accession>A0A4U2YQF0</accession>
<dbReference type="Gene3D" id="3.60.70.12">
    <property type="entry name" value="L-amino peptidase D-ALA esterase/amidase"/>
    <property type="match status" value="1"/>
</dbReference>
<gene>
    <name evidence="2" type="ORF">FC756_19035</name>
</gene>
<dbReference type="EMBL" id="SZPU01000075">
    <property type="protein sequence ID" value="TKI62862.1"/>
    <property type="molecule type" value="Genomic_DNA"/>
</dbReference>
<evidence type="ECO:0000313" key="3">
    <source>
        <dbReference type="Proteomes" id="UP000308744"/>
    </source>
</evidence>
<proteinExistence type="inferred from homology"/>
<comment type="caution">
    <text evidence="2">The sequence shown here is derived from an EMBL/GenBank/DDBJ whole genome shotgun (WGS) entry which is preliminary data.</text>
</comment>
<evidence type="ECO:0000313" key="2">
    <source>
        <dbReference type="EMBL" id="TKI62862.1"/>
    </source>
</evidence>
<dbReference type="InterPro" id="IPR016117">
    <property type="entry name" value="ArgJ-like_dom_sf"/>
</dbReference>
<organism evidence="2 3">
    <name type="scientific">Lysinibacillus mangiferihumi</name>
    <dbReference type="NCBI Taxonomy" id="1130819"/>
    <lineage>
        <taxon>Bacteria</taxon>
        <taxon>Bacillati</taxon>
        <taxon>Bacillota</taxon>
        <taxon>Bacilli</taxon>
        <taxon>Bacillales</taxon>
        <taxon>Bacillaceae</taxon>
        <taxon>Lysinibacillus</taxon>
    </lineage>
</organism>
<reference evidence="2 3" key="1">
    <citation type="submission" date="2019-04" db="EMBL/GenBank/DDBJ databases">
        <title>Lysinibacillus genome sequencing.</title>
        <authorList>
            <person name="Dunlap C."/>
        </authorList>
    </citation>
    <scope>NUCLEOTIDE SEQUENCE [LARGE SCALE GENOMIC DNA]</scope>
    <source>
        <strain evidence="2 3">CCTCC AB 2010389</strain>
    </source>
</reference>
<dbReference type="SUPFAM" id="SSF56266">
    <property type="entry name" value="DmpA/ArgJ-like"/>
    <property type="match status" value="1"/>
</dbReference>
<comment type="similarity">
    <text evidence="1">Belongs to the peptidase S58 family.</text>
</comment>
<dbReference type="RefSeq" id="WP_107894231.1">
    <property type="nucleotide sequence ID" value="NZ_PYWM01000002.1"/>
</dbReference>
<dbReference type="Proteomes" id="UP000308744">
    <property type="component" value="Unassembled WGS sequence"/>
</dbReference>
<dbReference type="PANTHER" id="PTHR36512">
    <property type="entry name" value="D-AMINOPEPTIDASE"/>
    <property type="match status" value="1"/>
</dbReference>
<keyword evidence="3" id="KW-1185">Reference proteome</keyword>
<dbReference type="CDD" id="cd02253">
    <property type="entry name" value="DmpA"/>
    <property type="match status" value="1"/>
</dbReference>
<name>A0A4U2YQF0_9BACI</name>
<dbReference type="AlphaFoldDB" id="A0A4U2YQF0"/>
<dbReference type="PANTHER" id="PTHR36512:SF3">
    <property type="entry name" value="BLR5678 PROTEIN"/>
    <property type="match status" value="1"/>
</dbReference>